<reference evidence="1 2" key="1">
    <citation type="submission" date="2024-03" db="EMBL/GenBank/DDBJ databases">
        <title>Adaptation during the transition from Ophiocordyceps entomopathogen to insect associate is accompanied by gene loss and intensified selection.</title>
        <authorList>
            <person name="Ward C.M."/>
            <person name="Onetto C.A."/>
            <person name="Borneman A.R."/>
        </authorList>
    </citation>
    <scope>NUCLEOTIDE SEQUENCE [LARGE SCALE GENOMIC DNA]</scope>
    <source>
        <strain evidence="1">AWRI1</strain>
        <tissue evidence="1">Single Adult Female</tissue>
    </source>
</reference>
<name>A0AAN9TQY8_9HEMI</name>
<sequence>MELTRINDLRVNQRNWSINCKVVYKYDRRRCPNTDGEYFRFYIYDGSYMQVVVFSSSSPAFVELYNLVQVNQHYTISNGTVIISPHYGETEIIFDERSVMTDLLPAHPQMIPLSQVLNFRAGQVISTSGIIATHPEEEEVHSSNLSWDGKPLQKFYLSEEGIDVMVKFWDSSHFDTLSPGDFIAIENCLISGDETNGIVINVNKHSFVTLNPDWVVRN</sequence>
<dbReference type="SUPFAM" id="SSF50249">
    <property type="entry name" value="Nucleic acid-binding proteins"/>
    <property type="match status" value="1"/>
</dbReference>
<dbReference type="AlphaFoldDB" id="A0AAN9TQY8"/>
<dbReference type="InterPro" id="IPR012340">
    <property type="entry name" value="NA-bd_OB-fold"/>
</dbReference>
<evidence type="ECO:0000313" key="1">
    <source>
        <dbReference type="EMBL" id="KAK7603609.1"/>
    </source>
</evidence>
<dbReference type="Proteomes" id="UP001367676">
    <property type="component" value="Unassembled WGS sequence"/>
</dbReference>
<proteinExistence type="predicted"/>
<organism evidence="1 2">
    <name type="scientific">Parthenolecanium corni</name>
    <dbReference type="NCBI Taxonomy" id="536013"/>
    <lineage>
        <taxon>Eukaryota</taxon>
        <taxon>Metazoa</taxon>
        <taxon>Ecdysozoa</taxon>
        <taxon>Arthropoda</taxon>
        <taxon>Hexapoda</taxon>
        <taxon>Insecta</taxon>
        <taxon>Pterygota</taxon>
        <taxon>Neoptera</taxon>
        <taxon>Paraneoptera</taxon>
        <taxon>Hemiptera</taxon>
        <taxon>Sternorrhyncha</taxon>
        <taxon>Coccoidea</taxon>
        <taxon>Coccidae</taxon>
        <taxon>Parthenolecanium</taxon>
    </lineage>
</organism>
<comment type="caution">
    <text evidence="1">The sequence shown here is derived from an EMBL/GenBank/DDBJ whole genome shotgun (WGS) entry which is preliminary data.</text>
</comment>
<dbReference type="EMBL" id="JBBCAQ010000006">
    <property type="protein sequence ID" value="KAK7603609.1"/>
    <property type="molecule type" value="Genomic_DNA"/>
</dbReference>
<dbReference type="Gene3D" id="2.40.50.140">
    <property type="entry name" value="Nucleic acid-binding proteins"/>
    <property type="match status" value="1"/>
</dbReference>
<protein>
    <submittedName>
        <fullName evidence="1">Uncharacterized protein</fullName>
    </submittedName>
</protein>
<accession>A0AAN9TQY8</accession>
<gene>
    <name evidence="1" type="ORF">V9T40_003608</name>
</gene>
<evidence type="ECO:0000313" key="2">
    <source>
        <dbReference type="Proteomes" id="UP001367676"/>
    </source>
</evidence>
<keyword evidence="2" id="KW-1185">Reference proteome</keyword>